<evidence type="ECO:0000313" key="1">
    <source>
        <dbReference type="Ensembl" id="ENSSTUP00000049376.1"/>
    </source>
</evidence>
<dbReference type="OMA" id="EDMMSDN"/>
<keyword evidence="2" id="KW-1185">Reference proteome</keyword>
<evidence type="ECO:0008006" key="3">
    <source>
        <dbReference type="Google" id="ProtNLM"/>
    </source>
</evidence>
<accession>A0A673ZTI8</accession>
<dbReference type="InParanoid" id="A0A673ZTI8"/>
<reference evidence="1" key="1">
    <citation type="submission" date="2025-08" db="UniProtKB">
        <authorList>
            <consortium name="Ensembl"/>
        </authorList>
    </citation>
    <scope>IDENTIFICATION</scope>
</reference>
<sequence length="208" mass="23455">MISLYSVIFTLVLSSEFNTRSVVLAVPTGKLEEGRTEQESLRSILGEDMMSDNALAAPRFRQDLILDNGLGDGNTKIIILSDIGLKGHTRRGMNTAFSRALPVLPDRGTDHSPAEYSLKVERREADLESKYRPATSFCYFSFYGSCIRSIVHIRKIQVTVTQHVKWVTRLHDTGIKTSNEGVDTFHHDVPFITWNKSFISWTCDISDI</sequence>
<dbReference type="Ensembl" id="ENSSTUT00000051592.1">
    <property type="protein sequence ID" value="ENSSTUP00000049376.1"/>
    <property type="gene ID" value="ENSSTUG00000020854.1"/>
</dbReference>
<dbReference type="AlphaFoldDB" id="A0A673ZTI8"/>
<proteinExistence type="predicted"/>
<dbReference type="Proteomes" id="UP000472277">
    <property type="component" value="Chromosome 8"/>
</dbReference>
<evidence type="ECO:0000313" key="2">
    <source>
        <dbReference type="Proteomes" id="UP000472277"/>
    </source>
</evidence>
<name>A0A673ZTI8_SALTR</name>
<organism evidence="1 2">
    <name type="scientific">Salmo trutta</name>
    <name type="common">Brown trout</name>
    <dbReference type="NCBI Taxonomy" id="8032"/>
    <lineage>
        <taxon>Eukaryota</taxon>
        <taxon>Metazoa</taxon>
        <taxon>Chordata</taxon>
        <taxon>Craniata</taxon>
        <taxon>Vertebrata</taxon>
        <taxon>Euteleostomi</taxon>
        <taxon>Actinopterygii</taxon>
        <taxon>Neopterygii</taxon>
        <taxon>Teleostei</taxon>
        <taxon>Protacanthopterygii</taxon>
        <taxon>Salmoniformes</taxon>
        <taxon>Salmonidae</taxon>
        <taxon>Salmoninae</taxon>
        <taxon>Salmo</taxon>
    </lineage>
</organism>
<dbReference type="GeneTree" id="ENSGT00940000168896"/>
<protein>
    <recommendedName>
        <fullName evidence="3">Melanin-concentrating hormone</fullName>
    </recommendedName>
</protein>
<reference evidence="1" key="2">
    <citation type="submission" date="2025-09" db="UniProtKB">
        <authorList>
            <consortium name="Ensembl"/>
        </authorList>
    </citation>
    <scope>IDENTIFICATION</scope>
</reference>